<dbReference type="CDD" id="cd01335">
    <property type="entry name" value="Radical_SAM"/>
    <property type="match status" value="1"/>
</dbReference>
<evidence type="ECO:0000256" key="3">
    <source>
        <dbReference type="ARBA" id="ARBA00022723"/>
    </source>
</evidence>
<dbReference type="Gene3D" id="3.40.50.280">
    <property type="entry name" value="Cobalamin-binding domain"/>
    <property type="match status" value="1"/>
</dbReference>
<dbReference type="Proteomes" id="UP000032309">
    <property type="component" value="Unassembled WGS sequence"/>
</dbReference>
<keyword evidence="4" id="KW-0408">Iron</keyword>
<accession>A0ABQ0JWN1</accession>
<gene>
    <name evidence="8" type="ORF">BROSI_A1595</name>
</gene>
<sequence length="484" mass="56130">MRIALFNTTGVISCDGSRLISSLLKRAGHSVRNILLATRENFAYEPHEIDRLHEILKDCDLVMIAVYTSHVMKAVQITEFVHKKYPGMKVIWGGPHCISAPEISLRYADGACFAEGDVAIVDFVNKMESGADYFNTPNMAFHVNGSYRKNDVLPPLHDLDSLPYYDYDLDNQFLFDHDVSQMTLEDFRKNCTTYPFKIPTYIIITSRGCPYRCTYCANVRHISLYGHIPIRFLSVTRVLKELEYTIRRLGFFQRVFFGDDDFLLRDKKQLEDFAKQYKEKIGLPFGFCVSANTFRKEKLEILLDTGLKIIQMGVQTGSQRVIDEVFNRNIKVAKTKEVIQQLLPYCKMYNVTVLVDFIIDNPYETKDDIIQTYKYMISLLSEWVKINVFFLVFFPGSPIYERAVKDGIVDSSFEKMIRFFGPRSKIQYQKNYETALVLFAAQVLNRRPRIRRYIPKFVLRVLGSRPARKIASVLPPNFLLRIAK</sequence>
<dbReference type="InterPro" id="IPR007197">
    <property type="entry name" value="rSAM"/>
</dbReference>
<dbReference type="Pfam" id="PF04055">
    <property type="entry name" value="Radical_SAM"/>
    <property type="match status" value="1"/>
</dbReference>
<dbReference type="InterPro" id="IPR023404">
    <property type="entry name" value="rSAM_horseshoe"/>
</dbReference>
<dbReference type="Gene3D" id="3.80.30.20">
    <property type="entry name" value="tm_1862 like domain"/>
    <property type="match status" value="1"/>
</dbReference>
<dbReference type="SMART" id="SM00729">
    <property type="entry name" value="Elp3"/>
    <property type="match status" value="1"/>
</dbReference>
<keyword evidence="5" id="KW-0411">Iron-sulfur</keyword>
<evidence type="ECO:0000256" key="5">
    <source>
        <dbReference type="ARBA" id="ARBA00023014"/>
    </source>
</evidence>
<comment type="caution">
    <text evidence="8">The sequence shown here is derived from an EMBL/GenBank/DDBJ whole genome shotgun (WGS) entry which is preliminary data.</text>
</comment>
<dbReference type="PANTHER" id="PTHR43409:SF16">
    <property type="entry name" value="SLR0320 PROTEIN"/>
    <property type="match status" value="1"/>
</dbReference>
<evidence type="ECO:0000313" key="9">
    <source>
        <dbReference type="Proteomes" id="UP000032309"/>
    </source>
</evidence>
<evidence type="ECO:0008006" key="10">
    <source>
        <dbReference type="Google" id="ProtNLM"/>
    </source>
</evidence>
<dbReference type="SFLD" id="SFLDG01082">
    <property type="entry name" value="B12-binding_domain_containing"/>
    <property type="match status" value="1"/>
</dbReference>
<keyword evidence="2" id="KW-0949">S-adenosyl-L-methionine</keyword>
<evidence type="ECO:0000256" key="2">
    <source>
        <dbReference type="ARBA" id="ARBA00022691"/>
    </source>
</evidence>
<dbReference type="EMBL" id="BAFN01000001">
    <property type="protein sequence ID" value="GAN33078.1"/>
    <property type="molecule type" value="Genomic_DNA"/>
</dbReference>
<dbReference type="InterPro" id="IPR058240">
    <property type="entry name" value="rSAM_sf"/>
</dbReference>
<evidence type="ECO:0000259" key="6">
    <source>
        <dbReference type="PROSITE" id="PS51332"/>
    </source>
</evidence>
<dbReference type="InterPro" id="IPR051198">
    <property type="entry name" value="BchE-like"/>
</dbReference>
<feature type="domain" description="Radical SAM core" evidence="7">
    <location>
        <begin position="194"/>
        <end position="423"/>
    </location>
</feature>
<dbReference type="PROSITE" id="PS51332">
    <property type="entry name" value="B12_BINDING"/>
    <property type="match status" value="1"/>
</dbReference>
<dbReference type="PROSITE" id="PS51918">
    <property type="entry name" value="RADICAL_SAM"/>
    <property type="match status" value="1"/>
</dbReference>
<proteinExistence type="predicted"/>
<evidence type="ECO:0000256" key="1">
    <source>
        <dbReference type="ARBA" id="ARBA00001966"/>
    </source>
</evidence>
<dbReference type="PANTHER" id="PTHR43409">
    <property type="entry name" value="ANAEROBIC MAGNESIUM-PROTOPORPHYRIN IX MONOMETHYL ESTER CYCLASE-RELATED"/>
    <property type="match status" value="1"/>
</dbReference>
<dbReference type="SFLD" id="SFLDS00029">
    <property type="entry name" value="Radical_SAM"/>
    <property type="match status" value="1"/>
</dbReference>
<dbReference type="InterPro" id="IPR006158">
    <property type="entry name" value="Cobalamin-bd"/>
</dbReference>
<organism evidence="8 9">
    <name type="scientific">Candidatus Brocadia sinica JPN1</name>
    <dbReference type="NCBI Taxonomy" id="1197129"/>
    <lineage>
        <taxon>Bacteria</taxon>
        <taxon>Pseudomonadati</taxon>
        <taxon>Planctomycetota</taxon>
        <taxon>Candidatus Brocadiia</taxon>
        <taxon>Candidatus Brocadiales</taxon>
        <taxon>Candidatus Brocadiaceae</taxon>
        <taxon>Candidatus Brocadia</taxon>
    </lineage>
</organism>
<reference evidence="9" key="1">
    <citation type="journal article" date="2015" name="Genome Announc.">
        <title>Draft Genome Sequence of an Anaerobic Ammonium-Oxidizing Bacterium, "Candidatus Brocadia sinica".</title>
        <authorList>
            <person name="Oshiki M."/>
            <person name="Shinyako-Hata K."/>
            <person name="Satoh H."/>
            <person name="Okabe S."/>
        </authorList>
    </citation>
    <scope>NUCLEOTIDE SEQUENCE [LARGE SCALE GENOMIC DNA]</scope>
    <source>
        <strain evidence="9">JPN1</strain>
    </source>
</reference>
<evidence type="ECO:0000256" key="4">
    <source>
        <dbReference type="ARBA" id="ARBA00023004"/>
    </source>
</evidence>
<protein>
    <recommendedName>
        <fullName evidence="10">Fe-S oxidoreductase</fullName>
    </recommendedName>
</protein>
<feature type="domain" description="B12-binding" evidence="6">
    <location>
        <begin position="1"/>
        <end position="134"/>
    </location>
</feature>
<dbReference type="SUPFAM" id="SSF102114">
    <property type="entry name" value="Radical SAM enzymes"/>
    <property type="match status" value="1"/>
</dbReference>
<name>A0ABQ0JWN1_9BACT</name>
<dbReference type="Pfam" id="PF02310">
    <property type="entry name" value="B12-binding"/>
    <property type="match status" value="1"/>
</dbReference>
<evidence type="ECO:0000259" key="7">
    <source>
        <dbReference type="PROSITE" id="PS51918"/>
    </source>
</evidence>
<comment type="cofactor">
    <cofactor evidence="1">
        <name>[4Fe-4S] cluster</name>
        <dbReference type="ChEBI" id="CHEBI:49883"/>
    </cofactor>
</comment>
<dbReference type="RefSeq" id="WP_052563138.1">
    <property type="nucleotide sequence ID" value="NZ_BAFN01000001.1"/>
</dbReference>
<dbReference type="InterPro" id="IPR006638">
    <property type="entry name" value="Elp3/MiaA/NifB-like_rSAM"/>
</dbReference>
<evidence type="ECO:0000313" key="8">
    <source>
        <dbReference type="EMBL" id="GAN33078.1"/>
    </source>
</evidence>
<keyword evidence="3" id="KW-0479">Metal-binding</keyword>
<keyword evidence="9" id="KW-1185">Reference proteome</keyword>